<dbReference type="InterPro" id="IPR006195">
    <property type="entry name" value="aa-tRNA-synth_II"/>
</dbReference>
<dbReference type="OrthoDB" id="372395at2759"/>
<dbReference type="Proteomes" id="UP000626092">
    <property type="component" value="Unassembled WGS sequence"/>
</dbReference>
<proteinExistence type="predicted"/>
<dbReference type="GO" id="GO:0003723">
    <property type="term" value="F:RNA binding"/>
    <property type="evidence" value="ECO:0007669"/>
    <property type="project" value="TreeGrafter"/>
</dbReference>
<sequence length="220" mass="24733">MYIQRKKKRRTSNRIIAVDLDCSILLTAAVGPFMIFRQLLSKGFVGIHTPKLIVASNEGLDVEMEIKEHYSEVMDIVDCLFVALFDSLNERLLEKYLVTYFSRGGPIAKGMALTSIYFTDIHWPFDHSIPCPCSDDPTYSNSFDVFIRGEELISGGQPVHLPNRFARPYLMFLLSSLTSYGAPPHGGFGAGSERVVMLFCALNNIRKTSMFPRDSPRIAP</sequence>
<dbReference type="InterPro" id="IPR004364">
    <property type="entry name" value="Aa-tRNA-synt_II"/>
</dbReference>
<dbReference type="EMBL" id="WJXA01000009">
    <property type="protein sequence ID" value="KAF7132628.1"/>
    <property type="molecule type" value="Genomic_DNA"/>
</dbReference>
<dbReference type="Gene3D" id="3.30.930.10">
    <property type="entry name" value="Bira Bifunctional Protein, Domain 2"/>
    <property type="match status" value="1"/>
</dbReference>
<accession>A0A834LC20</accession>
<dbReference type="SUPFAM" id="SSF55681">
    <property type="entry name" value="Class II aaRS and biotin synthetases"/>
    <property type="match status" value="1"/>
</dbReference>
<dbReference type="PANTHER" id="PTHR43450">
    <property type="entry name" value="ASPARTYL-TRNA SYNTHETASE"/>
    <property type="match status" value="1"/>
</dbReference>
<dbReference type="GO" id="GO:0006422">
    <property type="term" value="P:aspartyl-tRNA aminoacylation"/>
    <property type="evidence" value="ECO:0007669"/>
    <property type="project" value="InterPro"/>
</dbReference>
<dbReference type="PROSITE" id="PS50862">
    <property type="entry name" value="AA_TRNA_LIGASE_II"/>
    <property type="match status" value="1"/>
</dbReference>
<dbReference type="PANTHER" id="PTHR43450:SF1">
    <property type="entry name" value="ASPARTATE--TRNA LIGASE, CYTOPLASMIC"/>
    <property type="match status" value="1"/>
</dbReference>
<dbReference type="GO" id="GO:0004815">
    <property type="term" value="F:aspartate-tRNA ligase activity"/>
    <property type="evidence" value="ECO:0007669"/>
    <property type="project" value="InterPro"/>
</dbReference>
<keyword evidence="7" id="KW-1185">Reference proteome</keyword>
<keyword evidence="1" id="KW-0963">Cytoplasm</keyword>
<keyword evidence="3" id="KW-0547">Nucleotide-binding</keyword>
<keyword evidence="4" id="KW-0067">ATP-binding</keyword>
<reference evidence="6" key="1">
    <citation type="submission" date="2019-11" db="EMBL/GenBank/DDBJ databases">
        <authorList>
            <person name="Liu Y."/>
            <person name="Hou J."/>
            <person name="Li T.-Q."/>
            <person name="Guan C.-H."/>
            <person name="Wu X."/>
            <person name="Wu H.-Z."/>
            <person name="Ling F."/>
            <person name="Zhang R."/>
            <person name="Shi X.-G."/>
            <person name="Ren J.-P."/>
            <person name="Chen E.-F."/>
            <person name="Sun J.-M."/>
        </authorList>
    </citation>
    <scope>NUCLEOTIDE SEQUENCE</scope>
    <source>
        <strain evidence="6">Adult_tree_wgs_1</strain>
        <tissue evidence="6">Leaves</tissue>
    </source>
</reference>
<dbReference type="InterPro" id="IPR004523">
    <property type="entry name" value="Asp-tRNA_synthase_2"/>
</dbReference>
<organism evidence="6 7">
    <name type="scientific">Rhododendron simsii</name>
    <name type="common">Sims's rhododendron</name>
    <dbReference type="NCBI Taxonomy" id="118357"/>
    <lineage>
        <taxon>Eukaryota</taxon>
        <taxon>Viridiplantae</taxon>
        <taxon>Streptophyta</taxon>
        <taxon>Embryophyta</taxon>
        <taxon>Tracheophyta</taxon>
        <taxon>Spermatophyta</taxon>
        <taxon>Magnoliopsida</taxon>
        <taxon>eudicotyledons</taxon>
        <taxon>Gunneridae</taxon>
        <taxon>Pentapetalae</taxon>
        <taxon>asterids</taxon>
        <taxon>Ericales</taxon>
        <taxon>Ericaceae</taxon>
        <taxon>Ericoideae</taxon>
        <taxon>Rhodoreae</taxon>
        <taxon>Rhododendron</taxon>
    </lineage>
</organism>
<keyword evidence="2" id="KW-0436">Ligase</keyword>
<evidence type="ECO:0000313" key="6">
    <source>
        <dbReference type="EMBL" id="KAF7132628.1"/>
    </source>
</evidence>
<evidence type="ECO:0000256" key="1">
    <source>
        <dbReference type="ARBA" id="ARBA00022490"/>
    </source>
</evidence>
<dbReference type="AlphaFoldDB" id="A0A834LC20"/>
<feature type="domain" description="Aminoacyl-transfer RNA synthetases class-II family profile" evidence="5">
    <location>
        <begin position="35"/>
        <end position="220"/>
    </location>
</feature>
<dbReference type="GO" id="GO:0005829">
    <property type="term" value="C:cytosol"/>
    <property type="evidence" value="ECO:0007669"/>
    <property type="project" value="TreeGrafter"/>
</dbReference>
<evidence type="ECO:0000256" key="2">
    <source>
        <dbReference type="ARBA" id="ARBA00022598"/>
    </source>
</evidence>
<evidence type="ECO:0000256" key="4">
    <source>
        <dbReference type="ARBA" id="ARBA00022840"/>
    </source>
</evidence>
<evidence type="ECO:0000256" key="3">
    <source>
        <dbReference type="ARBA" id="ARBA00022741"/>
    </source>
</evidence>
<dbReference type="InterPro" id="IPR045864">
    <property type="entry name" value="aa-tRNA-synth_II/BPL/LPL"/>
</dbReference>
<protein>
    <recommendedName>
        <fullName evidence="5">Aminoacyl-transfer RNA synthetases class-II family profile domain-containing protein</fullName>
    </recommendedName>
</protein>
<gene>
    <name evidence="6" type="ORF">RHSIM_Rhsim09G0058200</name>
</gene>
<comment type="caution">
    <text evidence="6">The sequence shown here is derived from an EMBL/GenBank/DDBJ whole genome shotgun (WGS) entry which is preliminary data.</text>
</comment>
<evidence type="ECO:0000313" key="7">
    <source>
        <dbReference type="Proteomes" id="UP000626092"/>
    </source>
</evidence>
<dbReference type="GO" id="GO:0017101">
    <property type="term" value="C:aminoacyl-tRNA synthetase multienzyme complex"/>
    <property type="evidence" value="ECO:0007669"/>
    <property type="project" value="TreeGrafter"/>
</dbReference>
<dbReference type="Pfam" id="PF00152">
    <property type="entry name" value="tRNA-synt_2"/>
    <property type="match status" value="1"/>
</dbReference>
<dbReference type="GO" id="GO:0005524">
    <property type="term" value="F:ATP binding"/>
    <property type="evidence" value="ECO:0007669"/>
    <property type="project" value="InterPro"/>
</dbReference>
<name>A0A834LC20_RHOSS</name>
<evidence type="ECO:0000259" key="5">
    <source>
        <dbReference type="PROSITE" id="PS50862"/>
    </source>
</evidence>